<evidence type="ECO:0000313" key="2">
    <source>
        <dbReference type="EMBL" id="TQQ85419.1"/>
    </source>
</evidence>
<comment type="caution">
    <text evidence="2">The sequence shown here is derived from an EMBL/GenBank/DDBJ whole genome shotgun (WGS) entry which is preliminary data.</text>
</comment>
<dbReference type="EMBL" id="SGJB01000002">
    <property type="protein sequence ID" value="TQQ85419.1"/>
    <property type="molecule type" value="Genomic_DNA"/>
</dbReference>
<dbReference type="Gene3D" id="3.40.630.10">
    <property type="entry name" value="Zn peptidases"/>
    <property type="match status" value="1"/>
</dbReference>
<evidence type="ECO:0000313" key="3">
    <source>
        <dbReference type="Proteomes" id="UP000317863"/>
    </source>
</evidence>
<dbReference type="PANTHER" id="PTHR30575:SF0">
    <property type="entry name" value="XAA-ARG DIPEPTIDASE"/>
    <property type="match status" value="1"/>
</dbReference>
<name>A0A544QXG9_9FIRM</name>
<dbReference type="AlphaFoldDB" id="A0A544QXG9"/>
<organism evidence="2 3">
    <name type="scientific">Peptacetobacter hominis</name>
    <dbReference type="NCBI Taxonomy" id="2743610"/>
    <lineage>
        <taxon>Bacteria</taxon>
        <taxon>Bacillati</taxon>
        <taxon>Bacillota</taxon>
        <taxon>Clostridia</taxon>
        <taxon>Peptostreptococcales</taxon>
        <taxon>Peptostreptococcaceae</taxon>
        <taxon>Peptacetobacter</taxon>
    </lineage>
</organism>
<dbReference type="FunFam" id="3.30.70.360:FF:000004">
    <property type="entry name" value="Peptidase M20 domain-containing protein 2"/>
    <property type="match status" value="1"/>
</dbReference>
<dbReference type="OrthoDB" id="9781032at2"/>
<dbReference type="GO" id="GO:0071713">
    <property type="term" value="F:para-aminobenzoyl-glutamate hydrolase activity"/>
    <property type="evidence" value="ECO:0007669"/>
    <property type="project" value="TreeGrafter"/>
</dbReference>
<protein>
    <recommendedName>
        <fullName evidence="1">Peptidase M20 domain-containing protein 2</fullName>
    </recommendedName>
</protein>
<dbReference type="InterPro" id="IPR017439">
    <property type="entry name" value="Amidohydrolase"/>
</dbReference>
<dbReference type="SUPFAM" id="SSF53187">
    <property type="entry name" value="Zn-dependent exopeptidases"/>
    <property type="match status" value="1"/>
</dbReference>
<dbReference type="SUPFAM" id="SSF55031">
    <property type="entry name" value="Bacterial exopeptidase dimerisation domain"/>
    <property type="match status" value="1"/>
</dbReference>
<gene>
    <name evidence="2" type="ORF">EXD82_01350</name>
</gene>
<evidence type="ECO:0000256" key="1">
    <source>
        <dbReference type="PIRNR" id="PIRNR037226"/>
    </source>
</evidence>
<dbReference type="NCBIfam" id="TIGR01891">
    <property type="entry name" value="amidohydrolases"/>
    <property type="match status" value="1"/>
</dbReference>
<dbReference type="Pfam" id="PF01546">
    <property type="entry name" value="Peptidase_M20"/>
    <property type="match status" value="1"/>
</dbReference>
<dbReference type="InterPro" id="IPR036264">
    <property type="entry name" value="Bact_exopeptidase_dim_dom"/>
</dbReference>
<dbReference type="PANTHER" id="PTHR30575">
    <property type="entry name" value="PEPTIDASE M20"/>
    <property type="match status" value="1"/>
</dbReference>
<dbReference type="InterPro" id="IPR017144">
    <property type="entry name" value="Xaa-Arg_dipeptidase"/>
</dbReference>
<dbReference type="Gene3D" id="3.30.70.360">
    <property type="match status" value="1"/>
</dbReference>
<reference evidence="2 3" key="1">
    <citation type="submission" date="2019-02" db="EMBL/GenBank/DDBJ databases">
        <title>Peptostreptococcaceae bacterium ZHW00191 nov., a new bacterium isolated from the human gut.</title>
        <authorList>
            <person name="Zhou H.-W."/>
            <person name="Chen X.-J."/>
        </authorList>
    </citation>
    <scope>NUCLEOTIDE SEQUENCE [LARGE SCALE GENOMIC DNA]</scope>
    <source>
        <strain evidence="2 3">ZHW00191</strain>
    </source>
</reference>
<dbReference type="InterPro" id="IPR052030">
    <property type="entry name" value="Peptidase_M20/M20A_hydrolases"/>
</dbReference>
<dbReference type="CDD" id="cd03887">
    <property type="entry name" value="M20_Acy1L2"/>
    <property type="match status" value="1"/>
</dbReference>
<dbReference type="GO" id="GO:0005737">
    <property type="term" value="C:cytoplasm"/>
    <property type="evidence" value="ECO:0007669"/>
    <property type="project" value="TreeGrafter"/>
</dbReference>
<keyword evidence="3" id="KW-1185">Reference proteome</keyword>
<comment type="similarity">
    <text evidence="1">Belongs to the peptidase M20A family.</text>
</comment>
<sequence length="416" mass="46460">MIFYDCTHIERSKIHMNNFKDKIVELTDEYQPLFEKISRYIFENPELGGEEVLSAEYISNVLKEHNFKVETPYESLPTAVIGSYINDPAYENYAFLAEYDALPGYGENNNENAHACGHNWIAASMTGCAIVLSKISKELKINVHLIGTPAEETFGAKCNMIELGAFDNIDFAFQAHMDAKNNMYVYNLAMNAIEFTFRGVPSHASRAPEKGVNALDAVISMFVNVGLLRQQMPSKDRIHGIITNGGTVHNVIPDLAVCRFCMRSPEKSSLEVLKNKVINIAKAAALSTGCSLEYDFFENPFDNMLHIDSMISVTEENFNRFGVVDFAEKGFVGSPGSSDIGNVSYVCPTIYAEIGIDTPESFPIHSNKALEYADSQIAYDRMNQIIKGFCSTVVDISQNRELADKIKEEFKEKSSK</sequence>
<dbReference type="GO" id="GO:0016805">
    <property type="term" value="F:dipeptidase activity"/>
    <property type="evidence" value="ECO:0007669"/>
    <property type="project" value="InterPro"/>
</dbReference>
<proteinExistence type="inferred from homology"/>
<dbReference type="InterPro" id="IPR002933">
    <property type="entry name" value="Peptidase_M20"/>
</dbReference>
<dbReference type="GO" id="GO:0046657">
    <property type="term" value="P:folic acid catabolic process"/>
    <property type="evidence" value="ECO:0007669"/>
    <property type="project" value="TreeGrafter"/>
</dbReference>
<accession>A0A544QXG9</accession>
<dbReference type="Proteomes" id="UP000317863">
    <property type="component" value="Unassembled WGS sequence"/>
</dbReference>
<dbReference type="PIRSF" id="PIRSF037226">
    <property type="entry name" value="Amidohydrolase_ACY1L2_prd"/>
    <property type="match status" value="1"/>
</dbReference>